<dbReference type="EMBL" id="ML994610">
    <property type="protein sequence ID" value="KAF2195658.1"/>
    <property type="molecule type" value="Genomic_DNA"/>
</dbReference>
<evidence type="ECO:0000313" key="2">
    <source>
        <dbReference type="Proteomes" id="UP000800200"/>
    </source>
</evidence>
<dbReference type="Proteomes" id="UP000800200">
    <property type="component" value="Unassembled WGS sequence"/>
</dbReference>
<dbReference type="AlphaFoldDB" id="A0A6A6EY11"/>
<sequence length="315" mass="35390">MAHKDLKSSRWANRNTSQPRILSRAEYTAQEIQKAARLFKRLQWKAESLVFSYNRAMDVLHELREYPIVHSLNRVSASGALLTPEARERETEMQKKQAESMFKLDFFEFYVLLERYITLCLSILGVHVSSSASLGPNVNALRSITNPGGPPRSITIPDSNSSLNAMGNGGDYMAASHQFHANLLATLDQESCPLHKALGTQDVRIQLGLAKDYRNRWKDADEKLFGSKWAYEDGEARKGRVKLEDLELKKMLTTILTGLEDALVVVLGHENANNSNGNGVIKSDSGVFIGYEDEMEMDVDESLAFMNDDIDMEID</sequence>
<gene>
    <name evidence="1" type="ORF">K469DRAFT_545165</name>
</gene>
<evidence type="ECO:0000313" key="1">
    <source>
        <dbReference type="EMBL" id="KAF2195658.1"/>
    </source>
</evidence>
<organism evidence="1 2">
    <name type="scientific">Zopfia rhizophila CBS 207.26</name>
    <dbReference type="NCBI Taxonomy" id="1314779"/>
    <lineage>
        <taxon>Eukaryota</taxon>
        <taxon>Fungi</taxon>
        <taxon>Dikarya</taxon>
        <taxon>Ascomycota</taxon>
        <taxon>Pezizomycotina</taxon>
        <taxon>Dothideomycetes</taxon>
        <taxon>Dothideomycetes incertae sedis</taxon>
        <taxon>Zopfiaceae</taxon>
        <taxon>Zopfia</taxon>
    </lineage>
</organism>
<protein>
    <submittedName>
        <fullName evidence="1">Uncharacterized protein</fullName>
    </submittedName>
</protein>
<proteinExistence type="predicted"/>
<reference evidence="1" key="1">
    <citation type="journal article" date="2020" name="Stud. Mycol.">
        <title>101 Dothideomycetes genomes: a test case for predicting lifestyles and emergence of pathogens.</title>
        <authorList>
            <person name="Haridas S."/>
            <person name="Albert R."/>
            <person name="Binder M."/>
            <person name="Bloem J."/>
            <person name="Labutti K."/>
            <person name="Salamov A."/>
            <person name="Andreopoulos B."/>
            <person name="Baker S."/>
            <person name="Barry K."/>
            <person name="Bills G."/>
            <person name="Bluhm B."/>
            <person name="Cannon C."/>
            <person name="Castanera R."/>
            <person name="Culley D."/>
            <person name="Daum C."/>
            <person name="Ezra D."/>
            <person name="Gonzalez J."/>
            <person name="Henrissat B."/>
            <person name="Kuo A."/>
            <person name="Liang C."/>
            <person name="Lipzen A."/>
            <person name="Lutzoni F."/>
            <person name="Magnuson J."/>
            <person name="Mondo S."/>
            <person name="Nolan M."/>
            <person name="Ohm R."/>
            <person name="Pangilinan J."/>
            <person name="Park H.-J."/>
            <person name="Ramirez L."/>
            <person name="Alfaro M."/>
            <person name="Sun H."/>
            <person name="Tritt A."/>
            <person name="Yoshinaga Y."/>
            <person name="Zwiers L.-H."/>
            <person name="Turgeon B."/>
            <person name="Goodwin S."/>
            <person name="Spatafora J."/>
            <person name="Crous P."/>
            <person name="Grigoriev I."/>
        </authorList>
    </citation>
    <scope>NUCLEOTIDE SEQUENCE</scope>
    <source>
        <strain evidence="1">CBS 207.26</strain>
    </source>
</reference>
<dbReference type="OrthoDB" id="3858188at2759"/>
<name>A0A6A6EY11_9PEZI</name>
<keyword evidence="2" id="KW-1185">Reference proteome</keyword>
<accession>A0A6A6EY11</accession>